<comment type="cofactor">
    <cofactor evidence="1">
        <name>[4Fe-4S] cluster</name>
        <dbReference type="ChEBI" id="CHEBI:49883"/>
    </cofactor>
</comment>
<evidence type="ECO:0000256" key="2">
    <source>
        <dbReference type="ARBA" id="ARBA00022723"/>
    </source>
</evidence>
<dbReference type="PANTHER" id="PTHR32329:SF4">
    <property type="entry name" value="ACTIVATOR OF 2-HYDROXYACYL-COA DEHYDRATASE"/>
    <property type="match status" value="1"/>
</dbReference>
<dbReference type="InterPro" id="IPR002731">
    <property type="entry name" value="ATPase_BadF"/>
</dbReference>
<keyword evidence="2" id="KW-0479">Metal-binding</keyword>
<keyword evidence="3" id="KW-0408">Iron</keyword>
<dbReference type="InterPro" id="IPR008275">
    <property type="entry name" value="CoA_E_activase_dom"/>
</dbReference>
<comment type="caution">
    <text evidence="7">The sequence shown here is derived from an EMBL/GenBank/DDBJ whole genome shotgun (WGS) entry which is preliminary data.</text>
</comment>
<sequence length="1413" mass="158400">MLLRVGLDVGSITSKIVVLNSAARTVYQKYCRHYSDVKKTTLQMLKMVLNRYPKARVTMNIAGSAGISLAKQVQIPFIQEVMACTEAVEHYIPETDVVIELGGEDAKIIYFRNGIEQRMNSACAGGTGAFIDQIAALLQTDAAGLNELAKGHQKIYPIASRCGVFAKTDVQSLLNEGVSKEDIAASVFQSVVTQTISGLACGRPIRGKVAFLGGPLTYLSELRLRFIETLKLEEADVVFPPNSQYFVAYGAAFCSVKSKPVALAQLCKRLETYSLTSSSQEIDTLPRLFEGERDLQAFRERHQRAKVPRGNLESYEGPAFLGIDAGSTTTKIVLMGAKNDELLYTFYESNKGNPLQSVMDGLGDLYAKMPDRVYIVNSAVTGYGEGLVRAALKVDIGEVETVAHYKAAAKFLPNVDFILDIGGQDMKCIKVKNGAIDHLMLNEACSSGCGSFLESFAHSLNIPIEKFAQEALRADRPVNLGSRCTVFMNSKVKQVQKEGVTLPNLFAGLSYSVIRNAIQKVMKLRDPEELGEHIIVQGGTFYNEAVLRAFELLIQKEVVRPDIAGMMGAYGCALIAKERYEQKESEILNIDGLKTFTCQTSHSRCKLCANNCPLTISRFKDKRVFITGNRCERGAGKTRKKTELPNLYKYKYERLFQYESLHSKEAKRGRLGIPRVLNMYENYPFWHTVFTKLGFEVVLSPKSSKKIFEKGMESIPSEAACYPAKLVHGHIQSLAERDVDLIFYPSVIYEKKESEETTNHFNCPVVASYPEVIRVNMDVLREKQITFLQPFLTLDNENAILNELANCFPDIAKKEMAQAVKAGLQEAERVKQDLHQKGEETIQYLKKTGKKGIVLAGRPYHVDPEINHGISELITALDMAVLTEDSISHLAEAEKDPRVVNQWTYHSRLYRAARVVVNHKELELVQLNSFGCGLDAVTSDMVQEILEENGKMYTAIKIDEMNNLGAARIRIRSLKAAMEEREDKWKAVQTAKERKQVPVFTKKMKKEYTILIPQMSPIHFDLYEVALESEGYRAELLPTVSHEAVDVGLRYINNDACYPAILTAGQLVHALQSGNYDLNRTALIMSQTGGACRATNYIALLRRALKDAGMEQVPVISLNALGLEKHPGFKFRFSLIRKLIAATVYGDAFMRMIYRVRPYEMKKGSTDELHQKWLDICKRSLNNFRFAEYKAVLSEMVKEFDRHPAIFVKKPKFGIVGEILVKFHPDANNKIVELIESEGGEAVMPDIFDFFLYCAFDRGASLEKSRLVIPLRHAIISFLEMYRKPLKEALQKSIRFSVPHTIYELAAKARRLLSLSNKAGEGWFLTAEMMELIEGGIRNIACVQPFACLPNHVTGRGMVKGLKDMYPEANITVIDYDASESAVNQINRLKLMLATAFKNEEKTERNLSVKQAN</sequence>
<keyword evidence="8" id="KW-1185">Reference proteome</keyword>
<evidence type="ECO:0000313" key="8">
    <source>
        <dbReference type="Proteomes" id="UP000538292"/>
    </source>
</evidence>
<accession>A0A7W1XRE6</accession>
<dbReference type="CDD" id="cd24034">
    <property type="entry name" value="ASKHA_NBD_O66634-like_rpt1"/>
    <property type="match status" value="1"/>
</dbReference>
<dbReference type="GO" id="GO:0046872">
    <property type="term" value="F:metal ion binding"/>
    <property type="evidence" value="ECO:0007669"/>
    <property type="project" value="UniProtKB-KW"/>
</dbReference>
<dbReference type="Pfam" id="PF01869">
    <property type="entry name" value="BcrAD_BadFG"/>
    <property type="match status" value="2"/>
</dbReference>
<dbReference type="NCBIfam" id="TIGR00241">
    <property type="entry name" value="CoA_E_activ"/>
    <property type="match status" value="1"/>
</dbReference>
<dbReference type="Pfam" id="PF09989">
    <property type="entry name" value="DUF2229"/>
    <property type="match status" value="1"/>
</dbReference>
<proteinExistence type="predicted"/>
<dbReference type="InterPro" id="IPR051805">
    <property type="entry name" value="Dehydratase_Activator_Redct"/>
</dbReference>
<protein>
    <submittedName>
        <fullName evidence="7">2-hydroxyacyl-CoA dehydratase</fullName>
    </submittedName>
</protein>
<dbReference type="SUPFAM" id="SSF53067">
    <property type="entry name" value="Actin-like ATPase domain"/>
    <property type="match status" value="2"/>
</dbReference>
<dbReference type="InterPro" id="IPR043129">
    <property type="entry name" value="ATPase_NBD"/>
</dbReference>
<name>A0A7W1XRE6_9BACL</name>
<dbReference type="PANTHER" id="PTHR32329">
    <property type="entry name" value="BIFUNCTIONAL PROTEIN [INCLUDES 2-HYDROXYACYL-COA DEHYDRATASE (N-TER) AND ITS ACTIVATOR DOMAIN (C_TERM)-RELATED"/>
    <property type="match status" value="1"/>
</dbReference>
<evidence type="ECO:0000313" key="7">
    <source>
        <dbReference type="EMBL" id="MBA4601755.1"/>
    </source>
</evidence>
<evidence type="ECO:0000259" key="5">
    <source>
        <dbReference type="Pfam" id="PF01869"/>
    </source>
</evidence>
<evidence type="ECO:0000256" key="4">
    <source>
        <dbReference type="ARBA" id="ARBA00023014"/>
    </source>
</evidence>
<dbReference type="Proteomes" id="UP000538292">
    <property type="component" value="Unassembled WGS sequence"/>
</dbReference>
<keyword evidence="4" id="KW-0411">Iron-sulfur</keyword>
<dbReference type="CDD" id="cd24035">
    <property type="entry name" value="ASKHA_NBD_O66634-like_rpt2"/>
    <property type="match status" value="1"/>
</dbReference>
<dbReference type="GO" id="GO:0051536">
    <property type="term" value="F:iron-sulfur cluster binding"/>
    <property type="evidence" value="ECO:0007669"/>
    <property type="project" value="UniProtKB-KW"/>
</dbReference>
<dbReference type="EMBL" id="JACEOL010000017">
    <property type="protein sequence ID" value="MBA4601755.1"/>
    <property type="molecule type" value="Genomic_DNA"/>
</dbReference>
<dbReference type="RefSeq" id="WP_181738582.1">
    <property type="nucleotide sequence ID" value="NZ_JACEOL010000017.1"/>
</dbReference>
<evidence type="ECO:0000256" key="3">
    <source>
        <dbReference type="ARBA" id="ARBA00023004"/>
    </source>
</evidence>
<feature type="domain" description="DUF2229" evidence="6">
    <location>
        <begin position="670"/>
        <end position="887"/>
    </location>
</feature>
<feature type="domain" description="ATPase BadF/BadG/BcrA/BcrD type" evidence="5">
    <location>
        <begin position="5"/>
        <end position="253"/>
    </location>
</feature>
<feature type="domain" description="ATPase BadF/BadG/BcrA/BcrD type" evidence="5">
    <location>
        <begin position="321"/>
        <end position="576"/>
    </location>
</feature>
<evidence type="ECO:0000259" key="6">
    <source>
        <dbReference type="Pfam" id="PF09989"/>
    </source>
</evidence>
<organism evidence="7 8">
    <name type="scientific">Thermoactinomyces mirandus</name>
    <dbReference type="NCBI Taxonomy" id="2756294"/>
    <lineage>
        <taxon>Bacteria</taxon>
        <taxon>Bacillati</taxon>
        <taxon>Bacillota</taxon>
        <taxon>Bacilli</taxon>
        <taxon>Bacillales</taxon>
        <taxon>Thermoactinomycetaceae</taxon>
        <taxon>Thermoactinomyces</taxon>
    </lineage>
</organism>
<reference evidence="7 8" key="1">
    <citation type="submission" date="2020-07" db="EMBL/GenBank/DDBJ databases">
        <title>Thermoactinomyces phylogeny.</title>
        <authorList>
            <person name="Dunlap C."/>
        </authorList>
    </citation>
    <scope>NUCLEOTIDE SEQUENCE [LARGE SCALE GENOMIC DNA]</scope>
    <source>
        <strain evidence="7 8">AMNI-1</strain>
    </source>
</reference>
<dbReference type="Gene3D" id="3.30.420.40">
    <property type="match status" value="4"/>
</dbReference>
<evidence type="ECO:0000256" key="1">
    <source>
        <dbReference type="ARBA" id="ARBA00001966"/>
    </source>
</evidence>
<gene>
    <name evidence="7" type="ORF">H2C83_05350</name>
</gene>
<dbReference type="InterPro" id="IPR018709">
    <property type="entry name" value="CoA_activase_DUF2229"/>
</dbReference>